<dbReference type="OrthoDB" id="5325276at2759"/>
<feature type="compositionally biased region" description="Basic and acidic residues" evidence="1">
    <location>
        <begin position="111"/>
        <end position="138"/>
    </location>
</feature>
<feature type="compositionally biased region" description="Basic residues" evidence="1">
    <location>
        <begin position="7"/>
        <end position="17"/>
    </location>
</feature>
<organism evidence="2 3">
    <name type="scientific">Patellaria atrata CBS 101060</name>
    <dbReference type="NCBI Taxonomy" id="1346257"/>
    <lineage>
        <taxon>Eukaryota</taxon>
        <taxon>Fungi</taxon>
        <taxon>Dikarya</taxon>
        <taxon>Ascomycota</taxon>
        <taxon>Pezizomycotina</taxon>
        <taxon>Dothideomycetes</taxon>
        <taxon>Dothideomycetes incertae sedis</taxon>
        <taxon>Patellariales</taxon>
        <taxon>Patellariaceae</taxon>
        <taxon>Patellaria</taxon>
    </lineage>
</organism>
<accession>A0A9P4SHI3</accession>
<name>A0A9P4SHI3_9PEZI</name>
<sequence length="521" mass="57796">MHDNKLKRIFTRKHRKGHGADGDFAEPSSPSSPVPSFPYESTSPGRTPQKGELPIHERNSHNRQPTSSQETTALNTLPNAPPIPDGDAHPGGLASADHAVRSSPLHVPTAELEHLTLGGDDRLIPESSRGTHSEDVADRNIGGQELVQSSPARGETEVSDDTLSANTKQPNYSHYIEPRIEPTALKKRNNSVSRKPLLSDFPAPPGGAHQQSHKTSIITPDVEKTNTIDTANVSTLAGKDMLTTEGESAREISPEHTWDSQKQSIRLVEESKDDGDEVIPRTSLTPPEAEGRSLKNDTWLHPSTSDVVDLSNTKDTTIVEKIVPAVTHETVHPHIHHIREESITREIHNHDVYHRILPVVDVEVLPTKHYIRSPENPTELIQISESQIPGYDERHPYKQNWVIAETLSKPDGARSELYNYGTGRGLLPRMNTFKADEKRYVGEDGVKRTKTTWIHPPTLEDNSRYKGPLMHVHFDEGIVTSQMVYGGTSSVDEEVSEKSGTRDEESIPPDEQRRIPGTFVP</sequence>
<feature type="region of interest" description="Disordered" evidence="1">
    <location>
        <begin position="270"/>
        <end position="298"/>
    </location>
</feature>
<evidence type="ECO:0000313" key="3">
    <source>
        <dbReference type="Proteomes" id="UP000799429"/>
    </source>
</evidence>
<gene>
    <name evidence="2" type="ORF">M501DRAFT_420531</name>
</gene>
<dbReference type="PANTHER" id="PTHR38703">
    <property type="entry name" value="CHROMOSOME 8, WHOLE GENOME SHOTGUN SEQUENCE"/>
    <property type="match status" value="1"/>
</dbReference>
<protein>
    <submittedName>
        <fullName evidence="2">Uncharacterized protein</fullName>
    </submittedName>
</protein>
<evidence type="ECO:0000313" key="2">
    <source>
        <dbReference type="EMBL" id="KAF2842469.1"/>
    </source>
</evidence>
<dbReference type="AlphaFoldDB" id="A0A9P4SHI3"/>
<feature type="region of interest" description="Disordered" evidence="1">
    <location>
        <begin position="1"/>
        <end position="214"/>
    </location>
</feature>
<feature type="region of interest" description="Disordered" evidence="1">
    <location>
        <begin position="488"/>
        <end position="521"/>
    </location>
</feature>
<evidence type="ECO:0000256" key="1">
    <source>
        <dbReference type="SAM" id="MobiDB-lite"/>
    </source>
</evidence>
<proteinExistence type="predicted"/>
<comment type="caution">
    <text evidence="2">The sequence shown here is derived from an EMBL/GenBank/DDBJ whole genome shotgun (WGS) entry which is preliminary data.</text>
</comment>
<reference evidence="2" key="1">
    <citation type="journal article" date="2020" name="Stud. Mycol.">
        <title>101 Dothideomycetes genomes: a test case for predicting lifestyles and emergence of pathogens.</title>
        <authorList>
            <person name="Haridas S."/>
            <person name="Albert R."/>
            <person name="Binder M."/>
            <person name="Bloem J."/>
            <person name="Labutti K."/>
            <person name="Salamov A."/>
            <person name="Andreopoulos B."/>
            <person name="Baker S."/>
            <person name="Barry K."/>
            <person name="Bills G."/>
            <person name="Bluhm B."/>
            <person name="Cannon C."/>
            <person name="Castanera R."/>
            <person name="Culley D."/>
            <person name="Daum C."/>
            <person name="Ezra D."/>
            <person name="Gonzalez J."/>
            <person name="Henrissat B."/>
            <person name="Kuo A."/>
            <person name="Liang C."/>
            <person name="Lipzen A."/>
            <person name="Lutzoni F."/>
            <person name="Magnuson J."/>
            <person name="Mondo S."/>
            <person name="Nolan M."/>
            <person name="Ohm R."/>
            <person name="Pangilinan J."/>
            <person name="Park H.-J."/>
            <person name="Ramirez L."/>
            <person name="Alfaro M."/>
            <person name="Sun H."/>
            <person name="Tritt A."/>
            <person name="Yoshinaga Y."/>
            <person name="Zwiers L.-H."/>
            <person name="Turgeon B."/>
            <person name="Goodwin S."/>
            <person name="Spatafora J."/>
            <person name="Crous P."/>
            <person name="Grigoriev I."/>
        </authorList>
    </citation>
    <scope>NUCLEOTIDE SEQUENCE</scope>
    <source>
        <strain evidence="2">CBS 101060</strain>
    </source>
</reference>
<feature type="compositionally biased region" description="Polar residues" evidence="1">
    <location>
        <begin position="161"/>
        <end position="172"/>
    </location>
</feature>
<dbReference type="EMBL" id="MU006090">
    <property type="protein sequence ID" value="KAF2842469.1"/>
    <property type="molecule type" value="Genomic_DNA"/>
</dbReference>
<feature type="compositionally biased region" description="Basic and acidic residues" evidence="1">
    <location>
        <begin position="496"/>
        <end position="514"/>
    </location>
</feature>
<dbReference type="Proteomes" id="UP000799429">
    <property type="component" value="Unassembled WGS sequence"/>
</dbReference>
<feature type="compositionally biased region" description="Polar residues" evidence="1">
    <location>
        <begin position="62"/>
        <end position="78"/>
    </location>
</feature>
<keyword evidence="3" id="KW-1185">Reference proteome</keyword>
<dbReference type="PANTHER" id="PTHR38703:SF1">
    <property type="entry name" value="ALLERGEN"/>
    <property type="match status" value="1"/>
</dbReference>